<evidence type="ECO:0000313" key="2">
    <source>
        <dbReference type="EMBL" id="GAX55861.1"/>
    </source>
</evidence>
<evidence type="ECO:0000259" key="1">
    <source>
        <dbReference type="Pfam" id="PF13358"/>
    </source>
</evidence>
<dbReference type="Pfam" id="PF13358">
    <property type="entry name" value="DDE_3"/>
    <property type="match status" value="1"/>
</dbReference>
<protein>
    <submittedName>
        <fullName evidence="2">Transposase</fullName>
    </submittedName>
</protein>
<organism evidence="2 3">
    <name type="scientific">Streptomyces olivochromogenes</name>
    <dbReference type="NCBI Taxonomy" id="1963"/>
    <lineage>
        <taxon>Bacteria</taxon>
        <taxon>Bacillati</taxon>
        <taxon>Actinomycetota</taxon>
        <taxon>Actinomycetes</taxon>
        <taxon>Kitasatosporales</taxon>
        <taxon>Streptomycetaceae</taxon>
        <taxon>Streptomyces</taxon>
    </lineage>
</organism>
<feature type="domain" description="Tc1-like transposase DDE" evidence="1">
    <location>
        <begin position="4"/>
        <end position="101"/>
    </location>
</feature>
<gene>
    <name evidence="2" type="ORF">SO3561_07424</name>
</gene>
<dbReference type="Gene3D" id="3.30.420.10">
    <property type="entry name" value="Ribonuclease H-like superfamily/Ribonuclease H"/>
    <property type="match status" value="1"/>
</dbReference>
<keyword evidence="3" id="KW-1185">Reference proteome</keyword>
<reference evidence="3" key="1">
    <citation type="submission" date="2017-05" db="EMBL/GenBank/DDBJ databases">
        <title>Streptomyces olivochromogenes NBRC 3561 whole genome shotgun sequence.</title>
        <authorList>
            <person name="Dohra H."/>
            <person name="Kodani S."/>
        </authorList>
    </citation>
    <scope>NUCLEOTIDE SEQUENCE [LARGE SCALE GENOMIC DNA]</scope>
    <source>
        <strain evidence="3">NBRC 3561</strain>
    </source>
</reference>
<evidence type="ECO:0000313" key="3">
    <source>
        <dbReference type="Proteomes" id="UP000217446"/>
    </source>
</evidence>
<dbReference type="InterPro" id="IPR036397">
    <property type="entry name" value="RNaseH_sf"/>
</dbReference>
<dbReference type="AlphaFoldDB" id="A0A250VNY8"/>
<proteinExistence type="predicted"/>
<dbReference type="EMBL" id="BDQI01000021">
    <property type="protein sequence ID" value="GAX55861.1"/>
    <property type="molecule type" value="Genomic_DNA"/>
</dbReference>
<name>A0A250VNY8_STROL</name>
<accession>A0A250VNY8</accession>
<dbReference type="GO" id="GO:0003676">
    <property type="term" value="F:nucleic acid binding"/>
    <property type="evidence" value="ECO:0007669"/>
    <property type="project" value="InterPro"/>
</dbReference>
<sequence length="121" mass="13844">MRHLFAAYDLGKDQLYGHIKKTRNRSKFLAFCRYLRSLHPADVRIAIVCDNYSPHLTTKPCRRVGAWAAAHNAEIVHTPTNSSWLNRIEAQGSMIRRHIIWRNKNAADKRLTALVHSANAA</sequence>
<dbReference type="Proteomes" id="UP000217446">
    <property type="component" value="Unassembled WGS sequence"/>
</dbReference>
<dbReference type="InterPro" id="IPR038717">
    <property type="entry name" value="Tc1-like_DDE_dom"/>
</dbReference>
<comment type="caution">
    <text evidence="2">The sequence shown here is derived from an EMBL/GenBank/DDBJ whole genome shotgun (WGS) entry which is preliminary data.</text>
</comment>